<protein>
    <submittedName>
        <fullName evidence="2">Uncharacterized protein</fullName>
    </submittedName>
</protein>
<dbReference type="STRING" id="599839.J4H5C3"/>
<dbReference type="RefSeq" id="XP_012185772.1">
    <property type="nucleotide sequence ID" value="XM_012330382.1"/>
</dbReference>
<accession>J4H5C3</accession>
<feature type="compositionally biased region" description="Polar residues" evidence="1">
    <location>
        <begin position="1"/>
        <end position="18"/>
    </location>
</feature>
<reference evidence="2 3" key="1">
    <citation type="journal article" date="2012" name="Appl. Environ. Microbiol.">
        <title>Short-read sequencing for genomic analysis of the brown rot fungus Fibroporia radiculosa.</title>
        <authorList>
            <person name="Tang J.D."/>
            <person name="Perkins A.D."/>
            <person name="Sonstegard T.S."/>
            <person name="Schroeder S.G."/>
            <person name="Burgess S.C."/>
            <person name="Diehl S.V."/>
        </authorList>
    </citation>
    <scope>NUCLEOTIDE SEQUENCE [LARGE SCALE GENOMIC DNA]</scope>
    <source>
        <strain evidence="2 3">TFFH 294</strain>
    </source>
</reference>
<dbReference type="InParanoid" id="J4H5C3"/>
<dbReference type="EMBL" id="HE797356">
    <property type="protein sequence ID" value="CCM06489.1"/>
    <property type="molecule type" value="Genomic_DNA"/>
</dbReference>
<dbReference type="Proteomes" id="UP000006352">
    <property type="component" value="Unassembled WGS sequence"/>
</dbReference>
<dbReference type="HOGENOM" id="CLU_062667_0_0_1"/>
<evidence type="ECO:0000313" key="2">
    <source>
        <dbReference type="EMBL" id="CCM06489.1"/>
    </source>
</evidence>
<keyword evidence="3" id="KW-1185">Reference proteome</keyword>
<proteinExistence type="predicted"/>
<evidence type="ECO:0000256" key="1">
    <source>
        <dbReference type="SAM" id="MobiDB-lite"/>
    </source>
</evidence>
<gene>
    <name evidence="2" type="ORF">FIBRA_08758</name>
</gene>
<evidence type="ECO:0000313" key="3">
    <source>
        <dbReference type="Proteomes" id="UP000006352"/>
    </source>
</evidence>
<feature type="region of interest" description="Disordered" evidence="1">
    <location>
        <begin position="1"/>
        <end position="34"/>
    </location>
</feature>
<sequence>MDTYILSSERQSFSNSHPHVSPMPDEFASQSQYSQGPPFSFAYDYQSQPAIPDPSSYPSQYIHGMYAYPSYPQPEHSDAYAYPAHTHLSYHDPSEYIFSLPEQSNQYIQEVPLHAPVPLSGISPFMSSEISLAPVTMAHANTSVPETANSTDKPQFILPGLAHEAAAENAAPLADQNPLVVFGSLPRTMFPTPSELLAELNARDSSHSGATATGADAASSEVAAAAGCSGAGAARNAGKADDESAAPVLPKQPETQRKAYFRAVAESIGFAPTDPDTITSHDKKRSYLECLEHYVQWLHEQIRLAGHEPIPLERVSTYRGLNSRSIRTILVRMQDVIRDLNVQTLEEEREFANLQMQASVQQATGDVQQLRRHSIPACRMSGAGLTQPFLQGHTGN</sequence>
<dbReference type="OrthoDB" id="3258400at2759"/>
<dbReference type="GeneID" id="24101389"/>
<organism evidence="2 3">
    <name type="scientific">Fibroporia radiculosa</name>
    <dbReference type="NCBI Taxonomy" id="599839"/>
    <lineage>
        <taxon>Eukaryota</taxon>
        <taxon>Fungi</taxon>
        <taxon>Dikarya</taxon>
        <taxon>Basidiomycota</taxon>
        <taxon>Agaricomycotina</taxon>
        <taxon>Agaricomycetes</taxon>
        <taxon>Polyporales</taxon>
        <taxon>Fibroporiaceae</taxon>
        <taxon>Fibroporia</taxon>
    </lineage>
</organism>
<dbReference type="AlphaFoldDB" id="J4H5C3"/>
<name>J4H5C3_9APHY</name>